<dbReference type="EMBL" id="MN740271">
    <property type="protein sequence ID" value="QHT96972.1"/>
    <property type="molecule type" value="Genomic_DNA"/>
</dbReference>
<accession>A0A6C0IV53</accession>
<keyword evidence="1" id="KW-0472">Membrane</keyword>
<keyword evidence="1" id="KW-0812">Transmembrane</keyword>
<organism evidence="2">
    <name type="scientific">viral metagenome</name>
    <dbReference type="NCBI Taxonomy" id="1070528"/>
    <lineage>
        <taxon>unclassified sequences</taxon>
        <taxon>metagenomes</taxon>
        <taxon>organismal metagenomes</taxon>
    </lineage>
</organism>
<proteinExistence type="predicted"/>
<evidence type="ECO:0000313" key="2">
    <source>
        <dbReference type="EMBL" id="QHT96972.1"/>
    </source>
</evidence>
<keyword evidence="1" id="KW-1133">Transmembrane helix</keyword>
<evidence type="ECO:0000256" key="1">
    <source>
        <dbReference type="SAM" id="Phobius"/>
    </source>
</evidence>
<reference evidence="2" key="1">
    <citation type="journal article" date="2020" name="Nature">
        <title>Giant virus diversity and host interactions through global metagenomics.</title>
        <authorList>
            <person name="Schulz F."/>
            <person name="Roux S."/>
            <person name="Paez-Espino D."/>
            <person name="Jungbluth S."/>
            <person name="Walsh D.A."/>
            <person name="Denef V.J."/>
            <person name="McMahon K.D."/>
            <person name="Konstantinidis K.T."/>
            <person name="Eloe-Fadrosh E.A."/>
            <person name="Kyrpides N.C."/>
            <person name="Woyke T."/>
        </authorList>
    </citation>
    <scope>NUCLEOTIDE SEQUENCE</scope>
    <source>
        <strain evidence="2">GVMAG-M-3300024510-1</strain>
    </source>
</reference>
<feature type="transmembrane region" description="Helical" evidence="1">
    <location>
        <begin position="23"/>
        <end position="42"/>
    </location>
</feature>
<protein>
    <submittedName>
        <fullName evidence="2">Uncharacterized protein</fullName>
    </submittedName>
</protein>
<name>A0A6C0IV53_9ZZZZ</name>
<sequence length="270" mass="29806">MSCQRSGTCANEQEISPCLGGNVYKTALFFVVVFSFAAMMIGPRQCYVYTQSLFGNSSDSCVKCSIKPAEVVGINEFSHDTTLTNSFMNPSKKFLSEWHLQHVDKGGFSFDACAPMGGLIVYLVDKPDNDSQQRGYAIVLDNNRDPPESFVSPIPGFPSKHPKSRVNKGFKLNSDERGCIRYWVVYDNGTVLVGEGEQPSSKATESNSKLITCMQNDYNAPKNLYYFGFGILNKNEEGITIKNIRTFAAPDSGCQWSAMVPQQCSSLTPL</sequence>
<dbReference type="AlphaFoldDB" id="A0A6C0IV53"/>